<feature type="compositionally biased region" description="Basic and acidic residues" evidence="2">
    <location>
        <begin position="14"/>
        <end position="23"/>
    </location>
</feature>
<feature type="repeat" description="ANK" evidence="1">
    <location>
        <begin position="328"/>
        <end position="360"/>
    </location>
</feature>
<gene>
    <name evidence="3" type="ORF">BCR33DRAFT_851230</name>
</gene>
<dbReference type="InterPro" id="IPR052050">
    <property type="entry name" value="SecEffector_AnkRepeat"/>
</dbReference>
<dbReference type="SUPFAM" id="SSF48403">
    <property type="entry name" value="Ankyrin repeat"/>
    <property type="match status" value="1"/>
</dbReference>
<dbReference type="InterPro" id="IPR036770">
    <property type="entry name" value="Ankyrin_rpt-contain_sf"/>
</dbReference>
<dbReference type="PANTHER" id="PTHR46586:SF3">
    <property type="entry name" value="ANKYRIN REPEAT-CONTAINING PROTEIN"/>
    <property type="match status" value="1"/>
</dbReference>
<dbReference type="AlphaFoldDB" id="A0A1Y2C7X1"/>
<evidence type="ECO:0000313" key="3">
    <source>
        <dbReference type="EMBL" id="ORY42984.1"/>
    </source>
</evidence>
<reference evidence="3 4" key="1">
    <citation type="submission" date="2016-07" db="EMBL/GenBank/DDBJ databases">
        <title>Pervasive Adenine N6-methylation of Active Genes in Fungi.</title>
        <authorList>
            <consortium name="DOE Joint Genome Institute"/>
            <person name="Mondo S.J."/>
            <person name="Dannebaum R.O."/>
            <person name="Kuo R.C."/>
            <person name="Labutti K."/>
            <person name="Haridas S."/>
            <person name="Kuo A."/>
            <person name="Salamov A."/>
            <person name="Ahrendt S.R."/>
            <person name="Lipzen A."/>
            <person name="Sullivan W."/>
            <person name="Andreopoulos W.B."/>
            <person name="Clum A."/>
            <person name="Lindquist E."/>
            <person name="Daum C."/>
            <person name="Ramamoorthy G.K."/>
            <person name="Gryganskyi A."/>
            <person name="Culley D."/>
            <person name="Magnuson J.K."/>
            <person name="James T.Y."/>
            <person name="O'Malley M.A."/>
            <person name="Stajich J.E."/>
            <person name="Spatafora J.W."/>
            <person name="Visel A."/>
            <person name="Grigoriev I.V."/>
        </authorList>
    </citation>
    <scope>NUCLEOTIDE SEQUENCE [LARGE SCALE GENOMIC DNA]</scope>
    <source>
        <strain evidence="3 4">JEL800</strain>
    </source>
</reference>
<accession>A0A1Y2C7X1</accession>
<name>A0A1Y2C7X1_9FUNG</name>
<dbReference type="PANTHER" id="PTHR46586">
    <property type="entry name" value="ANKYRIN REPEAT-CONTAINING PROTEIN"/>
    <property type="match status" value="1"/>
</dbReference>
<evidence type="ECO:0000256" key="2">
    <source>
        <dbReference type="SAM" id="MobiDB-lite"/>
    </source>
</evidence>
<dbReference type="EMBL" id="MCGO01000026">
    <property type="protein sequence ID" value="ORY42984.1"/>
    <property type="molecule type" value="Genomic_DNA"/>
</dbReference>
<evidence type="ECO:0000313" key="4">
    <source>
        <dbReference type="Proteomes" id="UP000193642"/>
    </source>
</evidence>
<keyword evidence="1" id="KW-0040">ANK repeat</keyword>
<organism evidence="3 4">
    <name type="scientific">Rhizoclosmatium globosum</name>
    <dbReference type="NCBI Taxonomy" id="329046"/>
    <lineage>
        <taxon>Eukaryota</taxon>
        <taxon>Fungi</taxon>
        <taxon>Fungi incertae sedis</taxon>
        <taxon>Chytridiomycota</taxon>
        <taxon>Chytridiomycota incertae sedis</taxon>
        <taxon>Chytridiomycetes</taxon>
        <taxon>Chytridiales</taxon>
        <taxon>Chytriomycetaceae</taxon>
        <taxon>Rhizoclosmatium</taxon>
    </lineage>
</organism>
<evidence type="ECO:0000256" key="1">
    <source>
        <dbReference type="PROSITE-ProRule" id="PRU00023"/>
    </source>
</evidence>
<dbReference type="STRING" id="329046.A0A1Y2C7X1"/>
<keyword evidence="4" id="KW-1185">Reference proteome</keyword>
<protein>
    <submittedName>
        <fullName evidence="3">Uncharacterized protein</fullName>
    </submittedName>
</protein>
<sequence length="453" mass="49945">MQSTNRTNAVPLEASKEQPDNVEKREASRVLAAALADDLFANGLTDFDAECLKLLKLSGLQQSSFPSTNKALKALSLEISLASCDPAIVVWLHHFVPTHNVWQSNNLSTSLATQNTWLTDFLLSHPETISRNDMSQSIKTVAANSHLFHLLPIFHTICINQYPQETWSTDPPLFLHQNIPLLAAKAGNLHALEFLHTLQNVPFSPSVMDTAASSGHYDIVRFLQSNRNREGCTTDAMDGASRIGDLRILRLLDEERSEGCTSYAMLWAIQSGRLDVVKFLVGTRNMSEELTGRPNREGVIANWCVGDAASRGHLNVVRYLCEKGLGSPGESGLQEAAQAGHVHVVEYLMETGFGGSIRDADLVALSGSYETFRFLHEEEKLSLTDTMLTSILQQSAICMNEVTDKSRELAGLIEILDYVMSQGALVLESDKCNAQKLPNTSDKHRILSILNIQ</sequence>
<comment type="caution">
    <text evidence="3">The sequence shown here is derived from an EMBL/GenBank/DDBJ whole genome shotgun (WGS) entry which is preliminary data.</text>
</comment>
<dbReference type="PROSITE" id="PS50297">
    <property type="entry name" value="ANK_REP_REGION"/>
    <property type="match status" value="1"/>
</dbReference>
<dbReference type="InterPro" id="IPR002110">
    <property type="entry name" value="Ankyrin_rpt"/>
</dbReference>
<dbReference type="PROSITE" id="PS50088">
    <property type="entry name" value="ANK_REPEAT"/>
    <property type="match status" value="1"/>
</dbReference>
<dbReference type="Gene3D" id="1.25.40.20">
    <property type="entry name" value="Ankyrin repeat-containing domain"/>
    <property type="match status" value="2"/>
</dbReference>
<dbReference type="OrthoDB" id="60283at2759"/>
<dbReference type="Proteomes" id="UP000193642">
    <property type="component" value="Unassembled WGS sequence"/>
</dbReference>
<feature type="region of interest" description="Disordered" evidence="2">
    <location>
        <begin position="1"/>
        <end position="23"/>
    </location>
</feature>
<proteinExistence type="predicted"/>